<evidence type="ECO:0000313" key="8">
    <source>
        <dbReference type="Proteomes" id="UP000198612"/>
    </source>
</evidence>
<evidence type="ECO:0000256" key="3">
    <source>
        <dbReference type="RuleBase" id="RU003476"/>
    </source>
</evidence>
<dbReference type="SUPFAM" id="SSF55811">
    <property type="entry name" value="Nudix"/>
    <property type="match status" value="1"/>
</dbReference>
<dbReference type="PANTHER" id="PTHR43736">
    <property type="entry name" value="ADP-RIBOSE PYROPHOSPHATASE"/>
    <property type="match status" value="1"/>
</dbReference>
<dbReference type="PROSITE" id="PS51462">
    <property type="entry name" value="NUDIX"/>
    <property type="match status" value="1"/>
</dbReference>
<sequence length="146" mass="16958">MRYPEATVGAVILNSEDKVLICKSNKWNHKYVIPGGHIEAGESMEAALIREVKEETGLDIFDIELLAINESIYSESFQNKKHFIFVDYICRSNSKDVILNEEAQSYKWIDLTEVENYDLEKFTAKLLKELRKSNKSEYKQEIIYGL</sequence>
<evidence type="ECO:0000256" key="2">
    <source>
        <dbReference type="ARBA" id="ARBA00022801"/>
    </source>
</evidence>
<evidence type="ECO:0000313" key="7">
    <source>
        <dbReference type="EMBL" id="TDX36375.1"/>
    </source>
</evidence>
<reference evidence="7 10" key="2">
    <citation type="submission" date="2019-03" db="EMBL/GenBank/DDBJ databases">
        <title>Subsurface microbial communities from deep shales in Ohio and West Virginia, USA.</title>
        <authorList>
            <person name="Wrighton K."/>
        </authorList>
    </citation>
    <scope>NUCLEOTIDE SEQUENCE [LARGE SCALE GENOMIC DNA]</scope>
    <source>
        <strain evidence="7 10">DSMZ 11287</strain>
    </source>
</reference>
<keyword evidence="2 3" id="KW-0378">Hydrolase</keyword>
<dbReference type="InterPro" id="IPR020084">
    <property type="entry name" value="NUDIX_hydrolase_CS"/>
</dbReference>
<name>A0A1M7MZM1_9FIRM</name>
<dbReference type="Proteomes" id="UP000199519">
    <property type="component" value="Unassembled WGS sequence"/>
</dbReference>
<accession>A0A1M7MZM1</accession>
<dbReference type="InterPro" id="IPR000086">
    <property type="entry name" value="NUDIX_hydrolase_dom"/>
</dbReference>
<keyword evidence="9" id="KW-1185">Reference proteome</keyword>
<evidence type="ECO:0000256" key="1">
    <source>
        <dbReference type="ARBA" id="ARBA00005582"/>
    </source>
</evidence>
<reference evidence="8 9" key="1">
    <citation type="submission" date="2016-10" db="EMBL/GenBank/DDBJ databases">
        <authorList>
            <person name="Varghese N."/>
            <person name="Submissions S."/>
        </authorList>
    </citation>
    <scope>NUCLEOTIDE SEQUENCE [LARGE SCALE GENOMIC DNA]</scope>
    <source>
        <strain evidence="5 9">WG2</strain>
        <strain evidence="6 8">WG5</strain>
    </source>
</reference>
<dbReference type="EMBL" id="FNBJ01000009">
    <property type="protein sequence ID" value="SDF31124.1"/>
    <property type="molecule type" value="Genomic_DNA"/>
</dbReference>
<dbReference type="AlphaFoldDB" id="A0A1M7MZM1"/>
<dbReference type="InterPro" id="IPR020476">
    <property type="entry name" value="Nudix_hydrolase"/>
</dbReference>
<proteinExistence type="inferred from homology"/>
<dbReference type="GO" id="GO:0016787">
    <property type="term" value="F:hydrolase activity"/>
    <property type="evidence" value="ECO:0007669"/>
    <property type="project" value="UniProtKB-KW"/>
</dbReference>
<evidence type="ECO:0000313" key="9">
    <source>
        <dbReference type="Proteomes" id="UP000199519"/>
    </source>
</evidence>
<dbReference type="OrthoDB" id="9816289at2"/>
<dbReference type="Gene3D" id="3.90.79.10">
    <property type="entry name" value="Nucleoside Triphosphate Pyrophosphohydrolase"/>
    <property type="match status" value="1"/>
</dbReference>
<dbReference type="EMBL" id="FOHG01000009">
    <property type="protein sequence ID" value="SES88025.1"/>
    <property type="molecule type" value="Genomic_DNA"/>
</dbReference>
<dbReference type="Proteomes" id="UP000198612">
    <property type="component" value="Unassembled WGS sequence"/>
</dbReference>
<dbReference type="EMBL" id="SOEF01000051">
    <property type="protein sequence ID" value="TDX36375.1"/>
    <property type="molecule type" value="Genomic_DNA"/>
</dbReference>
<dbReference type="STRING" id="54121.SAMN04515653_10325"/>
<evidence type="ECO:0000313" key="6">
    <source>
        <dbReference type="EMBL" id="SES88025.1"/>
    </source>
</evidence>
<dbReference type="RefSeq" id="WP_073159418.1">
    <property type="nucleotide sequence ID" value="NZ_FNBJ01000009.1"/>
</dbReference>
<dbReference type="PANTHER" id="PTHR43736:SF1">
    <property type="entry name" value="DIHYDRONEOPTERIN TRIPHOSPHATE DIPHOSPHATASE"/>
    <property type="match status" value="1"/>
</dbReference>
<dbReference type="PRINTS" id="PR00502">
    <property type="entry name" value="NUDIXFAMILY"/>
</dbReference>
<dbReference type="Proteomes" id="UP000295472">
    <property type="component" value="Unassembled WGS sequence"/>
</dbReference>
<feature type="domain" description="Nudix hydrolase" evidence="4">
    <location>
        <begin position="3"/>
        <end position="132"/>
    </location>
</feature>
<dbReference type="Pfam" id="PF00293">
    <property type="entry name" value="NUDIX"/>
    <property type="match status" value="1"/>
</dbReference>
<evidence type="ECO:0000313" key="10">
    <source>
        <dbReference type="Proteomes" id="UP000295472"/>
    </source>
</evidence>
<evidence type="ECO:0000259" key="4">
    <source>
        <dbReference type="PROSITE" id="PS51462"/>
    </source>
</evidence>
<protein>
    <submittedName>
        <fullName evidence="7">Nucleoside triphosphatase</fullName>
    </submittedName>
</protein>
<dbReference type="CDD" id="cd18874">
    <property type="entry name" value="NUDIX_Hydrolase"/>
    <property type="match status" value="1"/>
</dbReference>
<dbReference type="PROSITE" id="PS00893">
    <property type="entry name" value="NUDIX_BOX"/>
    <property type="match status" value="1"/>
</dbReference>
<dbReference type="GeneID" id="57013940"/>
<dbReference type="InterPro" id="IPR015797">
    <property type="entry name" value="NUDIX_hydrolase-like_dom_sf"/>
</dbReference>
<gene>
    <name evidence="7" type="ORF">C7954_1516</name>
    <name evidence="5" type="ORF">SAMN04488598_10991</name>
    <name evidence="6" type="ORF">SAMN04515652_10990</name>
</gene>
<evidence type="ECO:0000313" key="5">
    <source>
        <dbReference type="EMBL" id="SDF31124.1"/>
    </source>
</evidence>
<organism evidence="7 10">
    <name type="scientific">Halanaerobium congolense</name>
    <dbReference type="NCBI Taxonomy" id="54121"/>
    <lineage>
        <taxon>Bacteria</taxon>
        <taxon>Bacillati</taxon>
        <taxon>Bacillota</taxon>
        <taxon>Clostridia</taxon>
        <taxon>Halanaerobiales</taxon>
        <taxon>Halanaerobiaceae</taxon>
        <taxon>Halanaerobium</taxon>
    </lineage>
</organism>
<comment type="similarity">
    <text evidence="1 3">Belongs to the Nudix hydrolase family.</text>
</comment>